<dbReference type="AlphaFoldDB" id="A0A5N7MTV1"/>
<sequence>MKISPPKITLYDRCTYEQALTIISDRKLRQCEAAPNPIIAISFLDDAALVAFKFWFYEATVFQDETALVSPAETRAVEAYISENNLGSRITRTNLLAVRFYDTDDERAFEADSGFSSAIHIVCTDLE</sequence>
<dbReference type="RefSeq" id="WP_152717157.1">
    <property type="nucleotide sequence ID" value="NZ_VOSJ01000371.1"/>
</dbReference>
<proteinExistence type="predicted"/>
<organism evidence="1 2">
    <name type="scientific">Microvirga tunisiensis</name>
    <dbReference type="NCBI Taxonomy" id="2108360"/>
    <lineage>
        <taxon>Bacteria</taxon>
        <taxon>Pseudomonadati</taxon>
        <taxon>Pseudomonadota</taxon>
        <taxon>Alphaproteobacteria</taxon>
        <taxon>Hyphomicrobiales</taxon>
        <taxon>Methylobacteriaceae</taxon>
        <taxon>Microvirga</taxon>
    </lineage>
</organism>
<dbReference type="OrthoDB" id="8023390at2"/>
<evidence type="ECO:0000313" key="2">
    <source>
        <dbReference type="Proteomes" id="UP000403266"/>
    </source>
</evidence>
<dbReference type="Proteomes" id="UP000403266">
    <property type="component" value="Unassembled WGS sequence"/>
</dbReference>
<reference evidence="1 2" key="1">
    <citation type="journal article" date="2019" name="Syst. Appl. Microbiol.">
        <title>Microvirga tunisiensis sp. nov., a root nodule symbiotic bacterium isolated from Lupinus micranthus and L. luteus grown in Northern Tunisia.</title>
        <authorList>
            <person name="Msaddak A."/>
            <person name="Rejili M."/>
            <person name="Duran D."/>
            <person name="Mars M."/>
            <person name="Palacios J.M."/>
            <person name="Ruiz-Argueso T."/>
            <person name="Rey L."/>
            <person name="Imperial J."/>
        </authorList>
    </citation>
    <scope>NUCLEOTIDE SEQUENCE [LARGE SCALE GENOMIC DNA]</scope>
    <source>
        <strain evidence="1 2">Lmie10</strain>
    </source>
</reference>
<dbReference type="EMBL" id="VOSK01000342">
    <property type="protein sequence ID" value="MPR30308.1"/>
    <property type="molecule type" value="Genomic_DNA"/>
</dbReference>
<gene>
    <name evidence="1" type="ORF">FS320_36030</name>
</gene>
<protein>
    <submittedName>
        <fullName evidence="1">Uncharacterized protein</fullName>
    </submittedName>
</protein>
<comment type="caution">
    <text evidence="1">The sequence shown here is derived from an EMBL/GenBank/DDBJ whole genome shotgun (WGS) entry which is preliminary data.</text>
</comment>
<name>A0A5N7MTV1_9HYPH</name>
<accession>A0A5N7MTV1</accession>
<keyword evidence="2" id="KW-1185">Reference proteome</keyword>
<evidence type="ECO:0000313" key="1">
    <source>
        <dbReference type="EMBL" id="MPR30308.1"/>
    </source>
</evidence>